<comment type="function">
    <text evidence="14">Removal of H(2)O(2), oxidation of toxic reductants, biosynthesis and degradation of lignin, suberization, auxin catabolism, response to environmental stresses such as wounding, pathogen attack and oxidative stress.</text>
</comment>
<feature type="binding site" evidence="11">
    <location>
        <position position="244"/>
    </location>
    <ligand>
        <name>Ca(2+)</name>
        <dbReference type="ChEBI" id="CHEBI:29108"/>
        <label>2</label>
    </ligand>
</feature>
<feature type="binding site" evidence="11">
    <location>
        <position position="91"/>
    </location>
    <ligand>
        <name>Ca(2+)</name>
        <dbReference type="ChEBI" id="CHEBI:29108"/>
        <label>1</label>
    </ligand>
</feature>
<dbReference type="OrthoDB" id="2113341at2759"/>
<gene>
    <name evidence="16" type="ORF">AMTR_s00007p00253160</name>
</gene>
<feature type="binding site" evidence="11">
    <location>
        <position position="69"/>
    </location>
    <ligand>
        <name>Ca(2+)</name>
        <dbReference type="ChEBI" id="CHEBI:29108"/>
        <label>1</label>
    </ligand>
</feature>
<dbReference type="AlphaFoldDB" id="W1PEJ5"/>
<dbReference type="GO" id="GO:0009505">
    <property type="term" value="C:plant-type cell wall"/>
    <property type="evidence" value="ECO:0000318"/>
    <property type="project" value="GO_Central"/>
</dbReference>
<feature type="disulfide bond" evidence="13">
    <location>
        <begin position="70"/>
        <end position="75"/>
    </location>
</feature>
<feature type="binding site" evidence="11">
    <location>
        <position position="251"/>
    </location>
    <ligand>
        <name>Ca(2+)</name>
        <dbReference type="ChEBI" id="CHEBI:29108"/>
        <label>2</label>
    </ligand>
</feature>
<accession>W1PEJ5</accession>
<dbReference type="GO" id="GO:0005576">
    <property type="term" value="C:extracellular region"/>
    <property type="evidence" value="ECO:0007669"/>
    <property type="project" value="UniProtKB-SubCell"/>
</dbReference>
<evidence type="ECO:0000256" key="4">
    <source>
        <dbReference type="ARBA" id="ARBA00022617"/>
    </source>
</evidence>
<reference evidence="17" key="1">
    <citation type="journal article" date="2013" name="Science">
        <title>The Amborella genome and the evolution of flowering plants.</title>
        <authorList>
            <consortium name="Amborella Genome Project"/>
        </authorList>
    </citation>
    <scope>NUCLEOTIDE SEQUENCE [LARGE SCALE GENOMIC DNA]</scope>
</reference>
<keyword evidence="4 14" id="KW-0349">Heme</keyword>
<sequence>MTTLTLTLFPLLICLSTVGFMDVTLANLSYDHYHNSCPHLESLVAKTLMPIFLTDPTSPSAFLRLMFHDCQVQGCDASILLDSNGESISSEMLSGRNFGIRRREAIDMVKRVVEAECPTQVSCADLIILAARESVAFAGGPRIRVPLGRRDSTTASNRRADTYIPSSTVSVDNMLRIFMSKGMTMDEAIAILGGHTLGVSHCINVVNRLYPSYESEKLGAFGIYLRLNCPTMAPLTNLTFIPNDLTPFVFDNHYYKDLKAGRGLLSIDSSISTDPRTAPIVDRFSRDSDYFFFTFSSAFVKLSTVGVPTGKQGQIRNQCSQLN</sequence>
<feature type="domain" description="Plant heme peroxidase family profile" evidence="15">
    <location>
        <begin position="27"/>
        <end position="323"/>
    </location>
</feature>
<feature type="disulfide bond" evidence="13">
    <location>
        <begin position="37"/>
        <end position="117"/>
    </location>
</feature>
<keyword evidence="17" id="KW-1185">Reference proteome</keyword>
<dbReference type="GO" id="GO:0042744">
    <property type="term" value="P:hydrogen peroxide catabolic process"/>
    <property type="evidence" value="ECO:0007669"/>
    <property type="project" value="UniProtKB-KW"/>
</dbReference>
<name>W1PEJ5_AMBTC</name>
<dbReference type="PRINTS" id="PR00461">
    <property type="entry name" value="PLPEROXIDASE"/>
</dbReference>
<evidence type="ECO:0000256" key="12">
    <source>
        <dbReference type="PIRSR" id="PIRSR600823-4"/>
    </source>
</evidence>
<feature type="chain" id="PRO_5005149673" description="Peroxidase" evidence="14">
    <location>
        <begin position="27"/>
        <end position="323"/>
    </location>
</feature>
<keyword evidence="11 14" id="KW-0106">Calcium</keyword>
<dbReference type="PRINTS" id="PR00458">
    <property type="entry name" value="PEROXIDASE"/>
</dbReference>
<dbReference type="GO" id="GO:0046872">
    <property type="term" value="F:metal ion binding"/>
    <property type="evidence" value="ECO:0007669"/>
    <property type="project" value="UniProtKB-UniRule"/>
</dbReference>
<dbReference type="PANTHER" id="PTHR31517:SF81">
    <property type="entry name" value="PEROXIDASE"/>
    <property type="match status" value="1"/>
</dbReference>
<evidence type="ECO:0000256" key="14">
    <source>
        <dbReference type="RuleBase" id="RU362060"/>
    </source>
</evidence>
<dbReference type="Gramene" id="ERN05480">
    <property type="protein sequence ID" value="ERN05480"/>
    <property type="gene ID" value="AMTR_s00007p00253160"/>
</dbReference>
<organism evidence="16 17">
    <name type="scientific">Amborella trichopoda</name>
    <dbReference type="NCBI Taxonomy" id="13333"/>
    <lineage>
        <taxon>Eukaryota</taxon>
        <taxon>Viridiplantae</taxon>
        <taxon>Streptophyta</taxon>
        <taxon>Embryophyta</taxon>
        <taxon>Tracheophyta</taxon>
        <taxon>Spermatophyta</taxon>
        <taxon>Magnoliopsida</taxon>
        <taxon>Amborellales</taxon>
        <taxon>Amborellaceae</taxon>
        <taxon>Amborella</taxon>
    </lineage>
</organism>
<evidence type="ECO:0000256" key="5">
    <source>
        <dbReference type="ARBA" id="ARBA00022723"/>
    </source>
</evidence>
<comment type="catalytic activity">
    <reaction evidence="1 14">
        <text>2 a phenolic donor + H2O2 = 2 a phenolic radical donor + 2 H2O</text>
        <dbReference type="Rhea" id="RHEA:56136"/>
        <dbReference type="ChEBI" id="CHEBI:15377"/>
        <dbReference type="ChEBI" id="CHEBI:16240"/>
        <dbReference type="ChEBI" id="CHEBI:139520"/>
        <dbReference type="ChEBI" id="CHEBI:139521"/>
        <dbReference type="EC" id="1.11.1.7"/>
    </reaction>
</comment>
<comment type="cofactor">
    <cofactor evidence="11 14">
        <name>heme b</name>
        <dbReference type="ChEBI" id="CHEBI:60344"/>
    </cofactor>
    <text evidence="11 14">Binds 1 heme b (iron(II)-protoporphyrin IX) group per subunit.</text>
</comment>
<dbReference type="CDD" id="cd00693">
    <property type="entry name" value="secretory_peroxidase"/>
    <property type="match status" value="1"/>
</dbReference>
<dbReference type="GO" id="GO:0140825">
    <property type="term" value="F:lactoperoxidase activity"/>
    <property type="evidence" value="ECO:0007669"/>
    <property type="project" value="UniProtKB-EC"/>
</dbReference>
<evidence type="ECO:0000259" key="15">
    <source>
        <dbReference type="PROSITE" id="PS50873"/>
    </source>
</evidence>
<dbReference type="Proteomes" id="UP000017836">
    <property type="component" value="Unassembled WGS sequence"/>
</dbReference>
<dbReference type="EC" id="1.11.1.7" evidence="14"/>
<comment type="similarity">
    <text evidence="14">Belongs to the peroxidase family. Classical plant (class III) peroxidase subfamily.</text>
</comment>
<feature type="disulfide bond" evidence="13">
    <location>
        <begin position="123"/>
        <end position="319"/>
    </location>
</feature>
<evidence type="ECO:0000256" key="8">
    <source>
        <dbReference type="ARBA" id="ARBA00023157"/>
    </source>
</evidence>
<evidence type="ECO:0000256" key="13">
    <source>
        <dbReference type="PIRSR" id="PIRSR600823-5"/>
    </source>
</evidence>
<evidence type="ECO:0000256" key="6">
    <source>
        <dbReference type="ARBA" id="ARBA00023002"/>
    </source>
</evidence>
<feature type="binding site" evidence="10">
    <location>
        <position position="165"/>
    </location>
    <ligand>
        <name>substrate</name>
    </ligand>
</feature>
<dbReference type="GO" id="GO:0006950">
    <property type="term" value="P:response to stress"/>
    <property type="evidence" value="ECO:0000318"/>
    <property type="project" value="GO_Central"/>
</dbReference>
<keyword evidence="7 11" id="KW-0408">Iron</keyword>
<feature type="binding site" evidence="11">
    <location>
        <position position="72"/>
    </location>
    <ligand>
        <name>Ca(2+)</name>
        <dbReference type="ChEBI" id="CHEBI:29108"/>
        <label>1</label>
    </ligand>
</feature>
<feature type="binding site" evidence="11">
    <location>
        <position position="78"/>
    </location>
    <ligand>
        <name>Ca(2+)</name>
        <dbReference type="ChEBI" id="CHEBI:29108"/>
        <label>1</label>
    </ligand>
</feature>
<feature type="binding site" evidence="11">
    <location>
        <position position="246"/>
    </location>
    <ligand>
        <name>Ca(2+)</name>
        <dbReference type="ChEBI" id="CHEBI:29108"/>
        <label>2</label>
    </ligand>
</feature>
<feature type="binding site" description="axial binding residue" evidence="11">
    <location>
        <position position="195"/>
    </location>
    <ligand>
        <name>heme b</name>
        <dbReference type="ChEBI" id="CHEBI:60344"/>
    </ligand>
    <ligandPart>
        <name>Fe</name>
        <dbReference type="ChEBI" id="CHEBI:18248"/>
    </ligandPart>
</feature>
<comment type="cofactor">
    <cofactor evidence="11 14">
        <name>Ca(2+)</name>
        <dbReference type="ChEBI" id="CHEBI:29108"/>
    </cofactor>
    <text evidence="11 14">Binds 2 calcium ions per subunit.</text>
</comment>
<protein>
    <recommendedName>
        <fullName evidence="14">Peroxidase</fullName>
        <ecNumber evidence="14">1.11.1.7</ecNumber>
    </recommendedName>
</protein>
<proteinExistence type="inferred from homology"/>
<dbReference type="SUPFAM" id="SSF48113">
    <property type="entry name" value="Heme-dependent peroxidases"/>
    <property type="match status" value="1"/>
</dbReference>
<dbReference type="OMA" id="NATNANM"/>
<feature type="site" description="Transition state stabilizer" evidence="12">
    <location>
        <position position="64"/>
    </location>
</feature>
<feature type="active site" description="Proton acceptor" evidence="9">
    <location>
        <position position="68"/>
    </location>
</feature>
<dbReference type="EMBL" id="KI394011">
    <property type="protein sequence ID" value="ERN05480.1"/>
    <property type="molecule type" value="Genomic_DNA"/>
</dbReference>
<keyword evidence="14" id="KW-0376">Hydrogen peroxide</keyword>
<keyword evidence="8 13" id="KW-1015">Disulfide bond</keyword>
<keyword evidence="14" id="KW-0964">Secreted</keyword>
<dbReference type="PROSITE" id="PS00435">
    <property type="entry name" value="PEROXIDASE_1"/>
    <property type="match status" value="1"/>
</dbReference>
<feature type="binding site" evidence="11">
    <location>
        <position position="74"/>
    </location>
    <ligand>
        <name>Ca(2+)</name>
        <dbReference type="ChEBI" id="CHEBI:29108"/>
        <label>1</label>
    </ligand>
</feature>
<feature type="binding site" evidence="11">
    <location>
        <position position="76"/>
    </location>
    <ligand>
        <name>Ca(2+)</name>
        <dbReference type="ChEBI" id="CHEBI:29108"/>
        <label>1</label>
    </ligand>
</feature>
<keyword evidence="14" id="KW-0732">Signal</keyword>
<dbReference type="HOGENOM" id="CLU_010543_0_3_1"/>
<dbReference type="GO" id="GO:0004601">
    <property type="term" value="F:peroxidase activity"/>
    <property type="evidence" value="ECO:0000318"/>
    <property type="project" value="GO_Central"/>
</dbReference>
<evidence type="ECO:0000256" key="1">
    <source>
        <dbReference type="ARBA" id="ARBA00000189"/>
    </source>
</evidence>
<evidence type="ECO:0000313" key="17">
    <source>
        <dbReference type="Proteomes" id="UP000017836"/>
    </source>
</evidence>
<dbReference type="InterPro" id="IPR000823">
    <property type="entry name" value="Peroxidase_pln"/>
</dbReference>
<keyword evidence="3 14" id="KW-0575">Peroxidase</keyword>
<feature type="binding site" evidence="11">
    <location>
        <position position="196"/>
    </location>
    <ligand>
        <name>Ca(2+)</name>
        <dbReference type="ChEBI" id="CHEBI:29108"/>
        <label>2</label>
    </ligand>
</feature>
<dbReference type="Gene3D" id="1.10.420.10">
    <property type="entry name" value="Peroxidase, domain 2"/>
    <property type="match status" value="1"/>
</dbReference>
<dbReference type="InterPro" id="IPR019793">
    <property type="entry name" value="Peroxidases_heam-ligand_BS"/>
</dbReference>
<evidence type="ECO:0000313" key="16">
    <source>
        <dbReference type="EMBL" id="ERN05480.1"/>
    </source>
</evidence>
<evidence type="ECO:0000256" key="9">
    <source>
        <dbReference type="PIRSR" id="PIRSR600823-1"/>
    </source>
</evidence>
<dbReference type="eggNOG" id="ENOG502QPVF">
    <property type="taxonomic scope" value="Eukaryota"/>
</dbReference>
<evidence type="ECO:0000256" key="7">
    <source>
        <dbReference type="ARBA" id="ARBA00023004"/>
    </source>
</evidence>
<dbReference type="GO" id="GO:0006979">
    <property type="term" value="P:response to oxidative stress"/>
    <property type="evidence" value="ECO:0007669"/>
    <property type="project" value="UniProtKB-UniRule"/>
</dbReference>
<dbReference type="InterPro" id="IPR033905">
    <property type="entry name" value="Secretory_peroxidase"/>
</dbReference>
<dbReference type="Gene3D" id="1.10.520.10">
    <property type="match status" value="1"/>
</dbReference>
<dbReference type="STRING" id="13333.W1PEJ5"/>
<feature type="disulfide bond" evidence="13">
    <location>
        <begin position="202"/>
        <end position="229"/>
    </location>
</feature>
<dbReference type="PROSITE" id="PS50873">
    <property type="entry name" value="PEROXIDASE_4"/>
    <property type="match status" value="1"/>
</dbReference>
<feature type="signal peptide" evidence="14">
    <location>
        <begin position="1"/>
        <end position="26"/>
    </location>
</feature>
<evidence type="ECO:0000256" key="2">
    <source>
        <dbReference type="ARBA" id="ARBA00006873"/>
    </source>
</evidence>
<dbReference type="InterPro" id="IPR002016">
    <property type="entry name" value="Haem_peroxidase"/>
</dbReference>
<dbReference type="InterPro" id="IPR010255">
    <property type="entry name" value="Haem_peroxidase_sf"/>
</dbReference>
<dbReference type="PANTHER" id="PTHR31517">
    <property type="match status" value="1"/>
</dbReference>
<keyword evidence="6 14" id="KW-0560">Oxidoreductase</keyword>
<keyword evidence="5 11" id="KW-0479">Metal-binding</keyword>
<evidence type="ECO:0000256" key="3">
    <source>
        <dbReference type="ARBA" id="ARBA00022559"/>
    </source>
</evidence>
<dbReference type="GO" id="GO:0020037">
    <property type="term" value="F:heme binding"/>
    <property type="evidence" value="ECO:0007669"/>
    <property type="project" value="UniProtKB-UniRule"/>
</dbReference>
<comment type="similarity">
    <text evidence="2">Belongs to the peroxidase family. Ascorbate peroxidase subfamily.</text>
</comment>
<dbReference type="Pfam" id="PF00141">
    <property type="entry name" value="peroxidase"/>
    <property type="match status" value="1"/>
</dbReference>
<dbReference type="FunFam" id="1.10.420.10:FF:000001">
    <property type="entry name" value="Peroxidase"/>
    <property type="match status" value="1"/>
</dbReference>
<comment type="subcellular location">
    <subcellularLocation>
        <location evidence="14">Secreted</location>
    </subcellularLocation>
</comment>
<evidence type="ECO:0000256" key="10">
    <source>
        <dbReference type="PIRSR" id="PIRSR600823-2"/>
    </source>
</evidence>
<evidence type="ECO:0000256" key="11">
    <source>
        <dbReference type="PIRSR" id="PIRSR600823-3"/>
    </source>
</evidence>